<keyword evidence="1" id="KW-0472">Membrane</keyword>
<evidence type="ECO:0000256" key="1">
    <source>
        <dbReference type="SAM" id="Phobius"/>
    </source>
</evidence>
<comment type="caution">
    <text evidence="2">The sequence shown here is derived from an EMBL/GenBank/DDBJ whole genome shotgun (WGS) entry which is preliminary data.</text>
</comment>
<keyword evidence="1" id="KW-0812">Transmembrane</keyword>
<keyword evidence="1" id="KW-1133">Transmembrane helix</keyword>
<dbReference type="Proteomes" id="UP000250790">
    <property type="component" value="Unassembled WGS sequence"/>
</dbReference>
<gene>
    <name evidence="2" type="ORF">B9Z37_09640</name>
</gene>
<name>A0A315EB07_9BURK</name>
<dbReference type="EMBL" id="NESN01000003">
    <property type="protein sequence ID" value="PUE53322.1"/>
    <property type="molecule type" value="Genomic_DNA"/>
</dbReference>
<dbReference type="OrthoDB" id="9157092at2"/>
<evidence type="ECO:0000313" key="2">
    <source>
        <dbReference type="EMBL" id="PUE53322.1"/>
    </source>
</evidence>
<feature type="transmembrane region" description="Helical" evidence="1">
    <location>
        <begin position="49"/>
        <end position="74"/>
    </location>
</feature>
<reference evidence="2 3" key="1">
    <citation type="submission" date="2017-04" db="EMBL/GenBank/DDBJ databases">
        <title>Unexpected and diverse lifestyles within the genus Limnohabitans.</title>
        <authorList>
            <person name="Kasalicky V."/>
            <person name="Mehrshad M."/>
            <person name="Andrei S.-A."/>
            <person name="Salcher M."/>
            <person name="Kratochvilova H."/>
            <person name="Simek K."/>
            <person name="Ghai R."/>
        </authorList>
    </citation>
    <scope>NUCLEOTIDE SEQUENCE [LARGE SCALE GENOMIC DNA]</scope>
    <source>
        <strain evidence="2 3">II-B4</strain>
    </source>
</reference>
<proteinExistence type="predicted"/>
<evidence type="ECO:0000313" key="3">
    <source>
        <dbReference type="Proteomes" id="UP000250790"/>
    </source>
</evidence>
<organism evidence="2 3">
    <name type="scientific">Limnohabitans parvus II-B4</name>
    <dbReference type="NCBI Taxonomy" id="1293052"/>
    <lineage>
        <taxon>Bacteria</taxon>
        <taxon>Pseudomonadati</taxon>
        <taxon>Pseudomonadota</taxon>
        <taxon>Betaproteobacteria</taxon>
        <taxon>Burkholderiales</taxon>
        <taxon>Comamonadaceae</taxon>
        <taxon>Limnohabitans</taxon>
    </lineage>
</organism>
<accession>A0A315EB07</accession>
<dbReference type="RefSeq" id="WP_108312795.1">
    <property type="nucleotide sequence ID" value="NZ_NESN01000003.1"/>
</dbReference>
<feature type="transmembrane region" description="Helical" evidence="1">
    <location>
        <begin position="20"/>
        <end position="37"/>
    </location>
</feature>
<keyword evidence="3" id="KW-1185">Reference proteome</keyword>
<dbReference type="AlphaFoldDB" id="A0A315EB07"/>
<protein>
    <submittedName>
        <fullName evidence="2">Uncharacterized protein</fullName>
    </submittedName>
</protein>
<sequence>MHNAPPVVFPVGRFVWARRLLWVLALCGALGLVFWQANTNSFGVKWAWASWGICVLAATYASTSDILLGGYLVWTGEVWLWRDAKGREMEMQLHVLLDVGSALGLVLRCADAPWYFPQRFAWLEDRDMPQMWHGLRCAVYSRPKAVRKPGDHVSDAF</sequence>